<evidence type="ECO:0000313" key="5">
    <source>
        <dbReference type="Proteomes" id="UP001500325"/>
    </source>
</evidence>
<reference evidence="5" key="1">
    <citation type="journal article" date="2019" name="Int. J. Syst. Evol. Microbiol.">
        <title>The Global Catalogue of Microorganisms (GCM) 10K type strain sequencing project: providing services to taxonomists for standard genome sequencing and annotation.</title>
        <authorList>
            <consortium name="The Broad Institute Genomics Platform"/>
            <consortium name="The Broad Institute Genome Sequencing Center for Infectious Disease"/>
            <person name="Wu L."/>
            <person name="Ma J."/>
        </authorList>
    </citation>
    <scope>NUCLEOTIDE SEQUENCE [LARGE SCALE GENOMIC DNA]</scope>
    <source>
        <strain evidence="5">JCM 18055</strain>
    </source>
</reference>
<keyword evidence="1" id="KW-0805">Transcription regulation</keyword>
<proteinExistence type="predicted"/>
<keyword evidence="5" id="KW-1185">Reference proteome</keyword>
<organism evidence="4 5">
    <name type="scientific">Pseudonocardia yuanmonensis</name>
    <dbReference type="NCBI Taxonomy" id="1095914"/>
    <lineage>
        <taxon>Bacteria</taxon>
        <taxon>Bacillati</taxon>
        <taxon>Actinomycetota</taxon>
        <taxon>Actinomycetes</taxon>
        <taxon>Pseudonocardiales</taxon>
        <taxon>Pseudonocardiaceae</taxon>
        <taxon>Pseudonocardia</taxon>
    </lineage>
</organism>
<dbReference type="Proteomes" id="UP001500325">
    <property type="component" value="Unassembled WGS sequence"/>
</dbReference>
<gene>
    <name evidence="4" type="ORF">GCM10023215_00110</name>
</gene>
<dbReference type="InterPro" id="IPR041916">
    <property type="entry name" value="Anti_sigma_zinc_sf"/>
</dbReference>
<comment type="caution">
    <text evidence="4">The sequence shown here is derived from an EMBL/GenBank/DDBJ whole genome shotgun (WGS) entry which is preliminary data.</text>
</comment>
<dbReference type="InterPro" id="IPR027383">
    <property type="entry name" value="Znf_put"/>
</dbReference>
<dbReference type="RefSeq" id="WP_345377519.1">
    <property type="nucleotide sequence ID" value="NZ_BAABIC010000001.1"/>
</dbReference>
<protein>
    <recommendedName>
        <fullName evidence="3">Putative zinc-finger domain-containing protein</fullName>
    </recommendedName>
</protein>
<accession>A0ABP8VU36</accession>
<evidence type="ECO:0000256" key="2">
    <source>
        <dbReference type="ARBA" id="ARBA00023163"/>
    </source>
</evidence>
<evidence type="ECO:0000256" key="1">
    <source>
        <dbReference type="ARBA" id="ARBA00023015"/>
    </source>
</evidence>
<dbReference type="Pfam" id="PF13490">
    <property type="entry name" value="zf-HC2"/>
    <property type="match status" value="1"/>
</dbReference>
<evidence type="ECO:0000313" key="4">
    <source>
        <dbReference type="EMBL" id="GAA4672808.1"/>
    </source>
</evidence>
<name>A0ABP8VU36_9PSEU</name>
<evidence type="ECO:0000259" key="3">
    <source>
        <dbReference type="Pfam" id="PF13490"/>
    </source>
</evidence>
<dbReference type="Gene3D" id="1.10.10.1320">
    <property type="entry name" value="Anti-sigma factor, zinc-finger domain"/>
    <property type="match status" value="1"/>
</dbReference>
<sequence>MTGERPAGADDRCIELVELLTAYLDDSLDAQTRRRFDEHLEGCPGCRAALAQWRTVAGLAGRLTAAEVAGLDPYVRERLLATLRAPRRR</sequence>
<dbReference type="EMBL" id="BAABIC010000001">
    <property type="protein sequence ID" value="GAA4672808.1"/>
    <property type="molecule type" value="Genomic_DNA"/>
</dbReference>
<feature type="domain" description="Putative zinc-finger" evidence="3">
    <location>
        <begin position="13"/>
        <end position="47"/>
    </location>
</feature>
<keyword evidence="2" id="KW-0804">Transcription</keyword>